<keyword evidence="4" id="KW-1185">Reference proteome</keyword>
<dbReference type="GO" id="GO:0006307">
    <property type="term" value="P:DNA alkylation repair"/>
    <property type="evidence" value="ECO:0007669"/>
    <property type="project" value="TreeGrafter"/>
</dbReference>
<dbReference type="GO" id="GO:0005737">
    <property type="term" value="C:cytoplasm"/>
    <property type="evidence" value="ECO:0007669"/>
    <property type="project" value="TreeGrafter"/>
</dbReference>
<dbReference type="SUPFAM" id="SSF48150">
    <property type="entry name" value="DNA-glycosylase"/>
    <property type="match status" value="1"/>
</dbReference>
<keyword evidence="2" id="KW-0234">DNA repair</keyword>
<dbReference type="GO" id="GO:0032993">
    <property type="term" value="C:protein-DNA complex"/>
    <property type="evidence" value="ECO:0007669"/>
    <property type="project" value="TreeGrafter"/>
</dbReference>
<dbReference type="AlphaFoldDB" id="A0A4U6QNL1"/>
<gene>
    <name evidence="3" type="ORF">FDO65_10310</name>
</gene>
<name>A0A4U6QNL1_9ACTN</name>
<dbReference type="GO" id="GO:0008725">
    <property type="term" value="F:DNA-3-methyladenine glycosylase activity"/>
    <property type="evidence" value="ECO:0007669"/>
    <property type="project" value="TreeGrafter"/>
</dbReference>
<evidence type="ECO:0000256" key="2">
    <source>
        <dbReference type="ARBA" id="ARBA00023204"/>
    </source>
</evidence>
<accession>A0A4U6QNL1</accession>
<dbReference type="GO" id="GO:0043916">
    <property type="term" value="F:DNA-7-methylguanine glycosylase activity"/>
    <property type="evidence" value="ECO:0007669"/>
    <property type="project" value="TreeGrafter"/>
</dbReference>
<organism evidence="3 4">
    <name type="scientific">Nakamurella flava</name>
    <dbReference type="NCBI Taxonomy" id="2576308"/>
    <lineage>
        <taxon>Bacteria</taxon>
        <taxon>Bacillati</taxon>
        <taxon>Actinomycetota</taxon>
        <taxon>Actinomycetes</taxon>
        <taxon>Nakamurellales</taxon>
        <taxon>Nakamurellaceae</taxon>
        <taxon>Nakamurella</taxon>
    </lineage>
</organism>
<proteinExistence type="predicted"/>
<evidence type="ECO:0000313" key="3">
    <source>
        <dbReference type="EMBL" id="TKV62294.1"/>
    </source>
</evidence>
<dbReference type="EMBL" id="SZZH01000001">
    <property type="protein sequence ID" value="TKV62294.1"/>
    <property type="molecule type" value="Genomic_DNA"/>
</dbReference>
<dbReference type="Gene3D" id="1.10.340.30">
    <property type="entry name" value="Hypothetical protein, domain 2"/>
    <property type="match status" value="1"/>
</dbReference>
<dbReference type="Proteomes" id="UP000306985">
    <property type="component" value="Unassembled WGS sequence"/>
</dbReference>
<dbReference type="PANTHER" id="PTHR43003:SF6">
    <property type="entry name" value="DNA GLYCOSYLASE"/>
    <property type="match status" value="1"/>
</dbReference>
<keyword evidence="1" id="KW-0227">DNA damage</keyword>
<evidence type="ECO:0000313" key="4">
    <source>
        <dbReference type="Proteomes" id="UP000306985"/>
    </source>
</evidence>
<dbReference type="InterPro" id="IPR011257">
    <property type="entry name" value="DNA_glycosylase"/>
</dbReference>
<dbReference type="InterPro" id="IPR051912">
    <property type="entry name" value="Alkylbase_DNA_Glycosylase/TA"/>
</dbReference>
<dbReference type="OrthoDB" id="5501430at2"/>
<reference evidence="3 4" key="1">
    <citation type="submission" date="2019-05" db="EMBL/GenBank/DDBJ databases">
        <title>Nakamurella sp. N5BH11, whole genome shotgun sequence.</title>
        <authorList>
            <person name="Tuo L."/>
        </authorList>
    </citation>
    <scope>NUCLEOTIDE SEQUENCE [LARGE SCALE GENOMIC DNA]</scope>
    <source>
        <strain evidence="3 4">N5BH11</strain>
    </source>
</reference>
<comment type="caution">
    <text evidence="3">The sequence shown here is derived from an EMBL/GenBank/DDBJ whole genome shotgun (WGS) entry which is preliminary data.</text>
</comment>
<protein>
    <submittedName>
        <fullName evidence="3">DNA-3-methyladenine glycosylase 2 family protein</fullName>
    </submittedName>
</protein>
<dbReference type="PANTHER" id="PTHR43003">
    <property type="entry name" value="DNA-3-METHYLADENINE GLYCOSYLASE"/>
    <property type="match status" value="1"/>
</dbReference>
<dbReference type="GO" id="GO:0032131">
    <property type="term" value="F:alkylated DNA binding"/>
    <property type="evidence" value="ECO:0007669"/>
    <property type="project" value="TreeGrafter"/>
</dbReference>
<dbReference type="GO" id="GO:0006285">
    <property type="term" value="P:base-excision repair, AP site formation"/>
    <property type="evidence" value="ECO:0007669"/>
    <property type="project" value="TreeGrafter"/>
</dbReference>
<evidence type="ECO:0000256" key="1">
    <source>
        <dbReference type="ARBA" id="ARBA00022763"/>
    </source>
</evidence>
<sequence>MTRRWRPDGPLDPVATLRPLRRGAGDPTFRLEPGVLWRATGTPAGPATLRLTRDPDGTIVATAWGSGRRWILEQLPELLGEGDDWTDLDIHLRSGRPTATALLRDTRRARPGVRICRTTVVHEALIPAILEQKVVGLDAFRAWRYLVLRYGDPAPGPAPAGLTVCPPPSVWLSIPAWEWHKAGVDLKRTETVRAACRVAAGLQRTVDRGRGGPEVIRLLRTVPGIGIWTAAETVQRAHGDPDTVSVGDFHLSRLVGWALIGRPVDDDGMLEILEPYAGSRQRVVRLIEISGFSKPRFGPRMTRVDHRFH</sequence>